<dbReference type="Pfam" id="PF02518">
    <property type="entry name" value="HATPase_c"/>
    <property type="match status" value="1"/>
</dbReference>
<dbReference type="InterPro" id="IPR004358">
    <property type="entry name" value="Sig_transdc_His_kin-like_C"/>
</dbReference>
<sequence length="572" mass="65530">MKVYFERRILLGCIVAFAILASLGIYTYRYFKESTVTTRQVTHTNEVLYHVEQLYSAALRLEVGLYQFIETGDTSFASFYRGELRMAAEHTRILGALVHDNPAQLRTLDSMRMTGRKKVKFIQEVMLARSQSVLAARRLVPSAANDAITKELTAAIMQMQQREKVLLQHRTEASVLGESKFMRTFLLMQFSGAVILVLVFYAIHASFRRRVLAEQSLREVSEEIRDLYNNAPCGYHSLNAEGYISEMNNMWLQWLGYTRDEIVGKKRFIDLLTAESKSLFENNFEKFKTTGSVSNLEFNLVRKNGEGLPVILNSTAVKNEQGDFVRSRSTVFNLTERKKSEAKIMQLNNELEAFTYSVSHDLRAPLRSIDGYARILKEDYGPKLDPEANRVIDIVVRNARRMGKLIDDLLDFSRVGRKELSHSRVDFNTMVNNLRRELMEQEKERVINFVVHPLALVEGDNNMLRQVWENLISNALKYSSKKPLTEIEITCTTEEDKTIYSIRDNGVGFDMKYANKLFGVFQRLHKVQDFEGTGVGLALVHRIISRHGGKIWAEAAVDAGATFSFYIPSETR</sequence>
<comment type="caution">
    <text evidence="11">The sequence shown here is derived from an EMBL/GenBank/DDBJ whole genome shotgun (WGS) entry which is preliminary data.</text>
</comment>
<feature type="domain" description="PAS" evidence="9">
    <location>
        <begin position="220"/>
        <end position="291"/>
    </location>
</feature>
<dbReference type="SUPFAM" id="SSF55874">
    <property type="entry name" value="ATPase domain of HSP90 chaperone/DNA topoisomerase II/histidine kinase"/>
    <property type="match status" value="1"/>
</dbReference>
<evidence type="ECO:0000256" key="7">
    <source>
        <dbReference type="SAM" id="Phobius"/>
    </source>
</evidence>
<dbReference type="SMART" id="SM00388">
    <property type="entry name" value="HisKA"/>
    <property type="match status" value="1"/>
</dbReference>
<dbReference type="SUPFAM" id="SSF47384">
    <property type="entry name" value="Homodimeric domain of signal transducing histidine kinase"/>
    <property type="match status" value="1"/>
</dbReference>
<dbReference type="PRINTS" id="PR00344">
    <property type="entry name" value="BCTRLSENSOR"/>
</dbReference>
<evidence type="ECO:0000256" key="3">
    <source>
        <dbReference type="ARBA" id="ARBA00022553"/>
    </source>
</evidence>
<accession>A0ABS1KLL6</accession>
<dbReference type="PANTHER" id="PTHR42878">
    <property type="entry name" value="TWO-COMPONENT HISTIDINE KINASE"/>
    <property type="match status" value="1"/>
</dbReference>
<evidence type="ECO:0000256" key="6">
    <source>
        <dbReference type="ARBA" id="ARBA00023136"/>
    </source>
</evidence>
<keyword evidence="4" id="KW-0808">Transferase</keyword>
<dbReference type="SMART" id="SM00091">
    <property type="entry name" value="PAS"/>
    <property type="match status" value="1"/>
</dbReference>
<reference evidence="11 12" key="1">
    <citation type="submission" date="2021-01" db="EMBL/GenBank/DDBJ databases">
        <title>Chryseolinea sp. Jin1 Genome sequencing and assembly.</title>
        <authorList>
            <person name="Kim I."/>
        </authorList>
    </citation>
    <scope>NUCLEOTIDE SEQUENCE [LARGE SCALE GENOMIC DNA]</scope>
    <source>
        <strain evidence="11 12">Jin1</strain>
    </source>
</reference>
<keyword evidence="3" id="KW-0597">Phosphoprotein</keyword>
<dbReference type="InterPro" id="IPR036097">
    <property type="entry name" value="HisK_dim/P_sf"/>
</dbReference>
<evidence type="ECO:0000256" key="4">
    <source>
        <dbReference type="ARBA" id="ARBA00022679"/>
    </source>
</evidence>
<dbReference type="InterPro" id="IPR001610">
    <property type="entry name" value="PAC"/>
</dbReference>
<evidence type="ECO:0000256" key="1">
    <source>
        <dbReference type="ARBA" id="ARBA00000085"/>
    </source>
</evidence>
<keyword evidence="5" id="KW-0418">Kinase</keyword>
<protein>
    <recommendedName>
        <fullName evidence="2">histidine kinase</fullName>
        <ecNumber evidence="2">2.7.13.3</ecNumber>
    </recommendedName>
</protein>
<dbReference type="InterPro" id="IPR000014">
    <property type="entry name" value="PAS"/>
</dbReference>
<evidence type="ECO:0000259" key="10">
    <source>
        <dbReference type="PROSITE" id="PS50113"/>
    </source>
</evidence>
<dbReference type="InterPro" id="IPR000700">
    <property type="entry name" value="PAS-assoc_C"/>
</dbReference>
<dbReference type="InterPro" id="IPR050351">
    <property type="entry name" value="BphY/WalK/GraS-like"/>
</dbReference>
<dbReference type="InterPro" id="IPR007891">
    <property type="entry name" value="CHASE3"/>
</dbReference>
<feature type="transmembrane region" description="Helical" evidence="7">
    <location>
        <begin position="185"/>
        <end position="203"/>
    </location>
</feature>
<evidence type="ECO:0000259" key="9">
    <source>
        <dbReference type="PROSITE" id="PS50112"/>
    </source>
</evidence>
<dbReference type="Gene3D" id="3.30.450.20">
    <property type="entry name" value="PAS domain"/>
    <property type="match status" value="1"/>
</dbReference>
<name>A0ABS1KLL6_9BACT</name>
<evidence type="ECO:0000256" key="5">
    <source>
        <dbReference type="ARBA" id="ARBA00022777"/>
    </source>
</evidence>
<dbReference type="Proteomes" id="UP000613030">
    <property type="component" value="Unassembled WGS sequence"/>
</dbReference>
<evidence type="ECO:0000313" key="11">
    <source>
        <dbReference type="EMBL" id="MBL0740224.1"/>
    </source>
</evidence>
<dbReference type="EC" id="2.7.13.3" evidence="2"/>
<dbReference type="SMART" id="SM00086">
    <property type="entry name" value="PAC"/>
    <property type="match status" value="1"/>
</dbReference>
<keyword evidence="6 7" id="KW-0472">Membrane</keyword>
<evidence type="ECO:0000313" key="12">
    <source>
        <dbReference type="Proteomes" id="UP000613030"/>
    </source>
</evidence>
<dbReference type="CDD" id="cd00130">
    <property type="entry name" value="PAS"/>
    <property type="match status" value="1"/>
</dbReference>
<dbReference type="NCBIfam" id="TIGR00229">
    <property type="entry name" value="sensory_box"/>
    <property type="match status" value="1"/>
</dbReference>
<dbReference type="PROSITE" id="PS50109">
    <property type="entry name" value="HIS_KIN"/>
    <property type="match status" value="1"/>
</dbReference>
<keyword evidence="7" id="KW-0812">Transmembrane</keyword>
<dbReference type="SMART" id="SM00387">
    <property type="entry name" value="HATPase_c"/>
    <property type="match status" value="1"/>
</dbReference>
<evidence type="ECO:0000256" key="2">
    <source>
        <dbReference type="ARBA" id="ARBA00012438"/>
    </source>
</evidence>
<dbReference type="PROSITE" id="PS50113">
    <property type="entry name" value="PAC"/>
    <property type="match status" value="1"/>
</dbReference>
<dbReference type="InterPro" id="IPR003661">
    <property type="entry name" value="HisK_dim/P_dom"/>
</dbReference>
<dbReference type="InterPro" id="IPR005467">
    <property type="entry name" value="His_kinase_dom"/>
</dbReference>
<gene>
    <name evidence="11" type="ORF">JI741_03285</name>
</gene>
<dbReference type="InterPro" id="IPR036890">
    <property type="entry name" value="HATPase_C_sf"/>
</dbReference>
<evidence type="ECO:0000259" key="8">
    <source>
        <dbReference type="PROSITE" id="PS50109"/>
    </source>
</evidence>
<dbReference type="CDD" id="cd00082">
    <property type="entry name" value="HisKA"/>
    <property type="match status" value="1"/>
</dbReference>
<comment type="catalytic activity">
    <reaction evidence="1">
        <text>ATP + protein L-histidine = ADP + protein N-phospho-L-histidine.</text>
        <dbReference type="EC" id="2.7.13.3"/>
    </reaction>
</comment>
<dbReference type="InterPro" id="IPR003594">
    <property type="entry name" value="HATPase_dom"/>
</dbReference>
<dbReference type="EMBL" id="JAERRB010000001">
    <property type="protein sequence ID" value="MBL0740224.1"/>
    <property type="molecule type" value="Genomic_DNA"/>
</dbReference>
<dbReference type="PANTHER" id="PTHR42878:SF15">
    <property type="entry name" value="BACTERIOPHYTOCHROME"/>
    <property type="match status" value="1"/>
</dbReference>
<dbReference type="InterPro" id="IPR035965">
    <property type="entry name" value="PAS-like_dom_sf"/>
</dbReference>
<feature type="domain" description="Histidine kinase" evidence="8">
    <location>
        <begin position="357"/>
        <end position="571"/>
    </location>
</feature>
<feature type="domain" description="PAC" evidence="10">
    <location>
        <begin position="294"/>
        <end position="346"/>
    </location>
</feature>
<organism evidence="11 12">
    <name type="scientific">Chryseolinea lacunae</name>
    <dbReference type="NCBI Taxonomy" id="2801331"/>
    <lineage>
        <taxon>Bacteria</taxon>
        <taxon>Pseudomonadati</taxon>
        <taxon>Bacteroidota</taxon>
        <taxon>Cytophagia</taxon>
        <taxon>Cytophagales</taxon>
        <taxon>Fulvivirgaceae</taxon>
        <taxon>Chryseolinea</taxon>
    </lineage>
</organism>
<dbReference type="Pfam" id="PF00512">
    <property type="entry name" value="HisKA"/>
    <property type="match status" value="1"/>
</dbReference>
<dbReference type="PROSITE" id="PS50112">
    <property type="entry name" value="PAS"/>
    <property type="match status" value="1"/>
</dbReference>
<keyword evidence="7" id="KW-1133">Transmembrane helix</keyword>
<dbReference type="Pfam" id="PF13426">
    <property type="entry name" value="PAS_9"/>
    <property type="match status" value="1"/>
</dbReference>
<dbReference type="SUPFAM" id="SSF55785">
    <property type="entry name" value="PYP-like sensor domain (PAS domain)"/>
    <property type="match status" value="1"/>
</dbReference>
<dbReference type="RefSeq" id="WP_202007336.1">
    <property type="nucleotide sequence ID" value="NZ_JAERRB010000001.1"/>
</dbReference>
<dbReference type="Pfam" id="PF05227">
    <property type="entry name" value="CHASE3"/>
    <property type="match status" value="1"/>
</dbReference>
<dbReference type="Gene3D" id="3.30.565.10">
    <property type="entry name" value="Histidine kinase-like ATPase, C-terminal domain"/>
    <property type="match status" value="1"/>
</dbReference>
<proteinExistence type="predicted"/>
<keyword evidence="12" id="KW-1185">Reference proteome</keyword>
<dbReference type="Gene3D" id="1.10.287.130">
    <property type="match status" value="1"/>
</dbReference>